<reference evidence="1" key="1">
    <citation type="submission" date="2018-04" db="EMBL/GenBank/DDBJ databases">
        <title>Transcriptome of Schizaphis graminum biotype I.</title>
        <authorList>
            <person name="Scully E.D."/>
            <person name="Geib S.M."/>
            <person name="Palmer N.A."/>
            <person name="Koch K."/>
            <person name="Bradshaw J."/>
            <person name="Heng-Moss T."/>
            <person name="Sarath G."/>
        </authorList>
    </citation>
    <scope>NUCLEOTIDE SEQUENCE</scope>
</reference>
<sequence length="103" mass="11463">MLYYCGDSCSIVTFDESLCDKVSACVVSPSPASGPRPRDRMPSRLTASLAERMFLPAEYEDVCRESGLSEAARNLLNALNRDAKRLENSGFQQDVYTIQSIYN</sequence>
<proteinExistence type="predicted"/>
<name>A0A2S2N6X4_SCHGA</name>
<protein>
    <submittedName>
        <fullName evidence="1">Uncharacterized protein</fullName>
    </submittedName>
</protein>
<accession>A0A2S2N6X4</accession>
<dbReference type="EMBL" id="GGMR01000296">
    <property type="protein sequence ID" value="MBY12915.1"/>
    <property type="molecule type" value="Transcribed_RNA"/>
</dbReference>
<dbReference type="AlphaFoldDB" id="A0A2S2N6X4"/>
<evidence type="ECO:0000313" key="1">
    <source>
        <dbReference type="EMBL" id="MBY12915.1"/>
    </source>
</evidence>
<gene>
    <name evidence="1" type="ORF">g.82424</name>
</gene>
<organism evidence="1">
    <name type="scientific">Schizaphis graminum</name>
    <name type="common">Green bug aphid</name>
    <dbReference type="NCBI Taxonomy" id="13262"/>
    <lineage>
        <taxon>Eukaryota</taxon>
        <taxon>Metazoa</taxon>
        <taxon>Ecdysozoa</taxon>
        <taxon>Arthropoda</taxon>
        <taxon>Hexapoda</taxon>
        <taxon>Insecta</taxon>
        <taxon>Pterygota</taxon>
        <taxon>Neoptera</taxon>
        <taxon>Paraneoptera</taxon>
        <taxon>Hemiptera</taxon>
        <taxon>Sternorrhyncha</taxon>
        <taxon>Aphidomorpha</taxon>
        <taxon>Aphidoidea</taxon>
        <taxon>Aphididae</taxon>
        <taxon>Aphidini</taxon>
        <taxon>Schizaphis</taxon>
    </lineage>
</organism>